<evidence type="ECO:0000256" key="2">
    <source>
        <dbReference type="ARBA" id="ARBA00022525"/>
    </source>
</evidence>
<sequence>MAAVINTNVQSLNAQRNLSSSQSSLATSLTRLSSGLRINSAKDDAAGLAISDRMSAQIKGLNQATRNSNDGISLAQTAEGALSESGNILQRVRELAVQSANSTNSASDRLALQSEVNQLVSELDRIANTTSFNGLKLIDGSFSQQSFQVGAYANQTINVNVGAATTDRIGINKIDSNNAVATNAITAATMSTSAINIAGGSAAGTSLAAAKAAASPTQIITVTDDAGNASTASFVAGTAYGATATNDYGAFKTALDASAQVGTTTASYAANSLTVNFNATTWDGAATADTVSLNINQIAFTVTATGTDTTSFETDLQTAVAAWNTANTTASGVTLTRDGSSVKIGTSGGESISIDTAATANGAVVTTTYGDNNATLSTGAYVQRAAATFAFEAADKIVSATSTGGALGVAAGQDGLNGVGNTTAGANNVAAQSLTINGQVQETVDIAAGTDAKGIAAAINAVAGKTGVEASARTTATLSDVSAAGVISFNLNGQDVSANVSKTSDLTNLTDAINGQSAKTGVTAKLNVEKDKIELVAADGRDIKIENFNNSAVDDPNVTGASMKVQGGIGDDKKGLATVLSDTNAPTTDTDSTTIGGNVELKSTGGYFSVASDKADSAGGLFSGDAKQLQAGDLKAVNSIDISTVAGATAALDIVDGALSKVNSIRADLGAVQNRFESTIANLQTSTENLSAARSRIRDTDFAAETANLTRSQILQQAGTAMLAQANALPNQVLSLLG</sequence>
<dbReference type="Gene3D" id="1.20.1330.10">
    <property type="entry name" value="f41 fragment of flagellin, N-terminal domain"/>
    <property type="match status" value="2"/>
</dbReference>
<evidence type="ECO:0000256" key="4">
    <source>
        <dbReference type="RuleBase" id="RU362073"/>
    </source>
</evidence>
<dbReference type="AlphaFoldDB" id="S9ZDR6"/>
<dbReference type="Gene3D" id="2.170.280.10">
    <property type="entry name" value="f41 fragment of flagellin, middle domain"/>
    <property type="match status" value="1"/>
</dbReference>
<comment type="similarity">
    <text evidence="1 4">Belongs to the bacterial flagellin family.</text>
</comment>
<dbReference type="GO" id="GO:0005576">
    <property type="term" value="C:extracellular region"/>
    <property type="evidence" value="ECO:0007669"/>
    <property type="project" value="UniProtKB-SubCell"/>
</dbReference>
<name>S9ZDR6_9RHOO</name>
<feature type="domain" description="Flagellin N-terminal" evidence="5">
    <location>
        <begin position="5"/>
        <end position="142"/>
    </location>
</feature>
<dbReference type="PANTHER" id="PTHR42792">
    <property type="entry name" value="FLAGELLIN"/>
    <property type="match status" value="1"/>
</dbReference>
<accession>S9ZDR6</accession>
<dbReference type="STRING" id="1348657.M622_15975"/>
<dbReference type="Gene3D" id="6.10.280.190">
    <property type="match status" value="1"/>
</dbReference>
<protein>
    <recommendedName>
        <fullName evidence="4">Flagellin</fullName>
    </recommendedName>
</protein>
<keyword evidence="2 4" id="KW-0964">Secreted</keyword>
<dbReference type="EMBL" id="ATJV01000057">
    <property type="protein sequence ID" value="EPZ15430.1"/>
    <property type="molecule type" value="Genomic_DNA"/>
</dbReference>
<dbReference type="InterPro" id="IPR001492">
    <property type="entry name" value="Flagellin"/>
</dbReference>
<dbReference type="Pfam" id="PF00669">
    <property type="entry name" value="Flagellin_N"/>
    <property type="match status" value="1"/>
</dbReference>
<dbReference type="InterPro" id="IPR001029">
    <property type="entry name" value="Flagellin_N"/>
</dbReference>
<comment type="subcellular location">
    <subcellularLocation>
        <location evidence="4">Secreted</location>
    </subcellularLocation>
    <subcellularLocation>
        <location evidence="4">Bacterial flagellum</location>
    </subcellularLocation>
</comment>
<dbReference type="InterPro" id="IPR010810">
    <property type="entry name" value="Flagellin_hook_IN_motif"/>
</dbReference>
<evidence type="ECO:0000256" key="1">
    <source>
        <dbReference type="ARBA" id="ARBA00005709"/>
    </source>
</evidence>
<dbReference type="SUPFAM" id="SSF64518">
    <property type="entry name" value="Phase 1 flagellin"/>
    <property type="match status" value="2"/>
</dbReference>
<dbReference type="eggNOG" id="COG1344">
    <property type="taxonomic scope" value="Bacteria"/>
</dbReference>
<keyword evidence="3 4" id="KW-0975">Bacterial flagellum</keyword>
<dbReference type="PANTHER" id="PTHR42792:SF2">
    <property type="entry name" value="FLAGELLIN"/>
    <property type="match status" value="1"/>
</dbReference>
<reference evidence="7 8" key="1">
    <citation type="submission" date="2013-06" db="EMBL/GenBank/DDBJ databases">
        <title>Draft genome sequence of Thauera terpenica.</title>
        <authorList>
            <person name="Liu B."/>
            <person name="Frostegard A.H."/>
            <person name="Shapleigh J.P."/>
        </authorList>
    </citation>
    <scope>NUCLEOTIDE SEQUENCE [LARGE SCALE GENOMIC DNA]</scope>
    <source>
        <strain evidence="7 8">58Eu</strain>
    </source>
</reference>
<comment type="caution">
    <text evidence="7">The sequence shown here is derived from an EMBL/GenBank/DDBJ whole genome shotgun (WGS) entry which is preliminary data.</text>
</comment>
<proteinExistence type="inferred from homology"/>
<dbReference type="RefSeq" id="WP_021249488.1">
    <property type="nucleotide sequence ID" value="NZ_ATJV01000057.1"/>
</dbReference>
<evidence type="ECO:0000313" key="8">
    <source>
        <dbReference type="Proteomes" id="UP000015455"/>
    </source>
</evidence>
<evidence type="ECO:0000256" key="3">
    <source>
        <dbReference type="ARBA" id="ARBA00023143"/>
    </source>
</evidence>
<dbReference type="InterPro" id="IPR046358">
    <property type="entry name" value="Flagellin_C"/>
</dbReference>
<dbReference type="OrthoDB" id="9796789at2"/>
<dbReference type="GO" id="GO:0005198">
    <property type="term" value="F:structural molecule activity"/>
    <property type="evidence" value="ECO:0007669"/>
    <property type="project" value="UniProtKB-UniRule"/>
</dbReference>
<dbReference type="InterPro" id="IPR042187">
    <property type="entry name" value="Flagellin_C_sub2"/>
</dbReference>
<dbReference type="Pfam" id="PF07196">
    <property type="entry name" value="Flagellin_IN"/>
    <property type="match status" value="2"/>
</dbReference>
<dbReference type="Gene3D" id="6.10.10.10">
    <property type="entry name" value="Flagellar export chaperone, C-terminal domain"/>
    <property type="match status" value="1"/>
</dbReference>
<keyword evidence="8" id="KW-1185">Reference proteome</keyword>
<dbReference type="GO" id="GO:0009288">
    <property type="term" value="C:bacterial-type flagellum"/>
    <property type="evidence" value="ECO:0007669"/>
    <property type="project" value="UniProtKB-SubCell"/>
</dbReference>
<evidence type="ECO:0000313" key="7">
    <source>
        <dbReference type="EMBL" id="EPZ15430.1"/>
    </source>
</evidence>
<dbReference type="Proteomes" id="UP000015455">
    <property type="component" value="Unassembled WGS sequence"/>
</dbReference>
<organism evidence="7 8">
    <name type="scientific">Thauera terpenica 58Eu</name>
    <dbReference type="NCBI Taxonomy" id="1348657"/>
    <lineage>
        <taxon>Bacteria</taxon>
        <taxon>Pseudomonadati</taxon>
        <taxon>Pseudomonadota</taxon>
        <taxon>Betaproteobacteria</taxon>
        <taxon>Rhodocyclales</taxon>
        <taxon>Zoogloeaceae</taxon>
        <taxon>Thauera</taxon>
    </lineage>
</organism>
<dbReference type="Pfam" id="PF00700">
    <property type="entry name" value="Flagellin_C"/>
    <property type="match status" value="1"/>
</dbReference>
<comment type="function">
    <text evidence="4">Flagellin is the subunit protein which polymerizes to form the filaments of bacterial flagella.</text>
</comment>
<evidence type="ECO:0000259" key="6">
    <source>
        <dbReference type="Pfam" id="PF00700"/>
    </source>
</evidence>
<dbReference type="Gene3D" id="2.30.220.10">
    <property type="entry name" value="f41 fragment of flagellin, C-terminal domain"/>
    <property type="match status" value="1"/>
</dbReference>
<feature type="domain" description="Flagellin C-terminal" evidence="6">
    <location>
        <begin position="652"/>
        <end position="737"/>
    </location>
</feature>
<dbReference type="PATRIC" id="fig|1348657.5.peg.2066"/>
<dbReference type="PRINTS" id="PR00207">
    <property type="entry name" value="FLAGELLIN"/>
</dbReference>
<gene>
    <name evidence="7" type="ORF">M622_15975</name>
</gene>
<evidence type="ECO:0000259" key="5">
    <source>
        <dbReference type="Pfam" id="PF00669"/>
    </source>
</evidence>